<accession>A0A975NFF0</accession>
<dbReference type="Proteomes" id="UP000680839">
    <property type="component" value="Chromosome"/>
</dbReference>
<proteinExistence type="predicted"/>
<protein>
    <submittedName>
        <fullName evidence="1">Uncharacterized protein</fullName>
    </submittedName>
</protein>
<name>A0A975NFF0_9BRAD</name>
<gene>
    <name evidence="1" type="ORF">KMZ29_05085</name>
</gene>
<sequence length="67" mass="7150">MALKRPKLFPFFAVHRLNTPSGVGYIDGIIGNPAGSPTATLPGIFARGLGERKTFVEQASKACYTIV</sequence>
<dbReference type="EMBL" id="CP076134">
    <property type="protein sequence ID" value="QWG14077.1"/>
    <property type="molecule type" value="Genomic_DNA"/>
</dbReference>
<evidence type="ECO:0000313" key="1">
    <source>
        <dbReference type="EMBL" id="QWG14077.1"/>
    </source>
</evidence>
<reference evidence="1" key="1">
    <citation type="submission" date="2021-06" db="EMBL/GenBank/DDBJ databases">
        <title>Bradyrhizobium sp. S2-20-1 Genome sequencing.</title>
        <authorList>
            <person name="Jin L."/>
        </authorList>
    </citation>
    <scope>NUCLEOTIDE SEQUENCE</scope>
    <source>
        <strain evidence="1">S2-20-1</strain>
    </source>
</reference>
<dbReference type="AlphaFoldDB" id="A0A975NFF0"/>
<organism evidence="1 2">
    <name type="scientific">Bradyrhizobium sediminis</name>
    <dbReference type="NCBI Taxonomy" id="2840469"/>
    <lineage>
        <taxon>Bacteria</taxon>
        <taxon>Pseudomonadati</taxon>
        <taxon>Pseudomonadota</taxon>
        <taxon>Alphaproteobacteria</taxon>
        <taxon>Hyphomicrobiales</taxon>
        <taxon>Nitrobacteraceae</taxon>
        <taxon>Bradyrhizobium</taxon>
    </lineage>
</organism>
<dbReference type="RefSeq" id="WP_215622724.1">
    <property type="nucleotide sequence ID" value="NZ_CP076134.1"/>
</dbReference>
<evidence type="ECO:0000313" key="2">
    <source>
        <dbReference type="Proteomes" id="UP000680839"/>
    </source>
</evidence>